<proteinExistence type="inferred from homology"/>
<keyword evidence="4 7" id="KW-0812">Transmembrane</keyword>
<evidence type="ECO:0000256" key="8">
    <source>
        <dbReference type="SAM" id="Phobius"/>
    </source>
</evidence>
<name>A0ABU7XV80_9FLAO</name>
<comment type="subcellular location">
    <subcellularLocation>
        <location evidence="1">Cell membrane</location>
        <topology evidence="1">Single-pass membrane protein</topology>
    </subcellularLocation>
    <subcellularLocation>
        <location evidence="7">Cell membrane</location>
        <topology evidence="7">Single-pass type II membrane protein</topology>
    </subcellularLocation>
</comment>
<feature type="transmembrane region" description="Helical" evidence="8">
    <location>
        <begin position="61"/>
        <end position="83"/>
    </location>
</feature>
<evidence type="ECO:0000256" key="7">
    <source>
        <dbReference type="RuleBase" id="RU003879"/>
    </source>
</evidence>
<feature type="domain" description="Peptidase M56" evidence="10">
    <location>
        <begin position="137"/>
        <end position="228"/>
    </location>
</feature>
<keyword evidence="7" id="KW-0813">Transport</keyword>
<evidence type="ECO:0000256" key="2">
    <source>
        <dbReference type="ARBA" id="ARBA00005811"/>
    </source>
</evidence>
<dbReference type="RefSeq" id="WP_303306937.1">
    <property type="nucleotide sequence ID" value="NZ_JAODOP010000004.1"/>
</dbReference>
<keyword evidence="5 8" id="KW-1133">Transmembrane helix</keyword>
<organism evidence="11 12">
    <name type="scientific">Flavivirga spongiicola</name>
    <dbReference type="NCBI Taxonomy" id="421621"/>
    <lineage>
        <taxon>Bacteria</taxon>
        <taxon>Pseudomonadati</taxon>
        <taxon>Bacteroidota</taxon>
        <taxon>Flavobacteriia</taxon>
        <taxon>Flavobacteriales</taxon>
        <taxon>Flavobacteriaceae</taxon>
        <taxon>Flavivirga</taxon>
    </lineage>
</organism>
<dbReference type="InterPro" id="IPR003400">
    <property type="entry name" value="ExbD"/>
</dbReference>
<gene>
    <name evidence="11" type="ORF">N1F79_15890</name>
</gene>
<comment type="caution">
    <text evidence="11">The sequence shown here is derived from an EMBL/GenBank/DDBJ whole genome shotgun (WGS) entry which is preliminary data.</text>
</comment>
<evidence type="ECO:0000256" key="4">
    <source>
        <dbReference type="ARBA" id="ARBA00022692"/>
    </source>
</evidence>
<sequence length="698" mass="80600">MHVFKRFYLLAALFASIVIPFITFTQYIEVAPTQDFVLIPPLEFTTTEAFTSKTTTTWQDYISTVLWIVYFIGVVLFSFRFSLNLKTILHKIKANPKHKYHSFTNVLLQDLIPPHTFFNYIFLNKNKYEHNLIPNEVLLHEQTHARQKHALDIIIIELLQIAFWFNPLIYLIKKDIKLNHEFLADQTVINKGINVIQYKQTLLAFSSHANEPTLANAINYSLIKKRFTVMKTQTSKRAFWLRGLIILPMLAILIYGFSEKKIVEKQVPNNIENQNTISKNEIKIFIDKHHKIFINDELIDFNSLSKKLIELSSTPSNNKPIKASVFINIDGHLTNEFLQQIKNEVKKSKLQISLIQANSISLDENKFDKDNDEYLKGTQFTADSIYVQTKKEEIITGVSTPKKVQHQKTNKIQISINLKGELLVNSHVCKIENLKSYLKKLTTEKNKKPEVEIKTYTNTPNDVINKVKNILRDLKVLKVNFNKLPSFTNKQKKATPKQIAEYNKLAKKYNAMSQGNVNIKNKEVKRINYLYRIMSVEQRKKAEPLPVFPPPPPVAPAPKIIETIEVLPPPPPPHKNATKEQKENYKKIIALHAKKNSKAKIVEVPQQQFNYLTTPSDKQFEIVLSDGTKVFLDSDSKLKYPLKFIKGQTRKVELTYGEAFFDVANSDEYQNSSFIVIANGVEIDASKNKSIKKKERKN</sequence>
<dbReference type="InterPro" id="IPR008756">
    <property type="entry name" value="Peptidase_M56"/>
</dbReference>
<evidence type="ECO:0000256" key="5">
    <source>
        <dbReference type="ARBA" id="ARBA00022989"/>
    </source>
</evidence>
<reference evidence="11 12" key="1">
    <citation type="submission" date="2022-09" db="EMBL/GenBank/DDBJ databases">
        <title>Genome sequencing of Flavivirga sp. MEBiC05379.</title>
        <authorList>
            <person name="Oh H.-M."/>
            <person name="Kwon K.K."/>
            <person name="Park M.J."/>
            <person name="Yang S.-H."/>
        </authorList>
    </citation>
    <scope>NUCLEOTIDE SEQUENCE [LARGE SCALE GENOMIC DNA]</scope>
    <source>
        <strain evidence="11 12">MEBiC05379</strain>
    </source>
</reference>
<dbReference type="Pfam" id="PF04773">
    <property type="entry name" value="FecR"/>
    <property type="match status" value="1"/>
</dbReference>
<evidence type="ECO:0000256" key="6">
    <source>
        <dbReference type="ARBA" id="ARBA00023136"/>
    </source>
</evidence>
<keyword evidence="7" id="KW-0653">Protein transport</keyword>
<dbReference type="InterPro" id="IPR006860">
    <property type="entry name" value="FecR"/>
</dbReference>
<dbReference type="Pfam" id="PF05569">
    <property type="entry name" value="Peptidase_M56"/>
    <property type="match status" value="1"/>
</dbReference>
<dbReference type="Pfam" id="PF02472">
    <property type="entry name" value="ExbD"/>
    <property type="match status" value="1"/>
</dbReference>
<dbReference type="PANTHER" id="PTHR34978">
    <property type="entry name" value="POSSIBLE SENSOR-TRANSDUCER PROTEIN BLAR"/>
    <property type="match status" value="1"/>
</dbReference>
<dbReference type="EMBL" id="JAODOP010000004">
    <property type="protein sequence ID" value="MEF3834620.1"/>
    <property type="molecule type" value="Genomic_DNA"/>
</dbReference>
<keyword evidence="3" id="KW-1003">Cell membrane</keyword>
<dbReference type="CDD" id="cd07341">
    <property type="entry name" value="M56_BlaR1_MecR1_like"/>
    <property type="match status" value="1"/>
</dbReference>
<evidence type="ECO:0000313" key="11">
    <source>
        <dbReference type="EMBL" id="MEF3834620.1"/>
    </source>
</evidence>
<dbReference type="Proteomes" id="UP001337305">
    <property type="component" value="Unassembled WGS sequence"/>
</dbReference>
<dbReference type="Gene3D" id="2.60.120.1440">
    <property type="match status" value="1"/>
</dbReference>
<protein>
    <submittedName>
        <fullName evidence="11">Biopolymer transporter ExbD</fullName>
    </submittedName>
</protein>
<keyword evidence="12" id="KW-1185">Reference proteome</keyword>
<feature type="domain" description="FecR protein" evidence="9">
    <location>
        <begin position="612"/>
        <end position="687"/>
    </location>
</feature>
<evidence type="ECO:0000313" key="12">
    <source>
        <dbReference type="Proteomes" id="UP001337305"/>
    </source>
</evidence>
<dbReference type="PANTHER" id="PTHR34978:SF3">
    <property type="entry name" value="SLR0241 PROTEIN"/>
    <property type="match status" value="1"/>
</dbReference>
<accession>A0ABU7XV80</accession>
<evidence type="ECO:0000259" key="10">
    <source>
        <dbReference type="Pfam" id="PF05569"/>
    </source>
</evidence>
<evidence type="ECO:0000259" key="9">
    <source>
        <dbReference type="Pfam" id="PF04773"/>
    </source>
</evidence>
<feature type="transmembrane region" description="Helical" evidence="8">
    <location>
        <begin position="7"/>
        <end position="28"/>
    </location>
</feature>
<evidence type="ECO:0000256" key="1">
    <source>
        <dbReference type="ARBA" id="ARBA00004162"/>
    </source>
</evidence>
<keyword evidence="6 8" id="KW-0472">Membrane</keyword>
<dbReference type="InterPro" id="IPR052173">
    <property type="entry name" value="Beta-lactam_resp_regulator"/>
</dbReference>
<comment type="similarity">
    <text evidence="2 7">Belongs to the ExbD/TolR family.</text>
</comment>
<evidence type="ECO:0000256" key="3">
    <source>
        <dbReference type="ARBA" id="ARBA00022475"/>
    </source>
</evidence>
<feature type="transmembrane region" description="Helical" evidence="8">
    <location>
        <begin position="239"/>
        <end position="258"/>
    </location>
</feature>